<dbReference type="AlphaFoldDB" id="A0AA36HAF3"/>
<dbReference type="Proteomes" id="UP001176961">
    <property type="component" value="Unassembled WGS sequence"/>
</dbReference>
<keyword evidence="1" id="KW-0732">Signal</keyword>
<reference evidence="2" key="1">
    <citation type="submission" date="2023-07" db="EMBL/GenBank/DDBJ databases">
        <authorList>
            <consortium name="CYATHOMIX"/>
        </authorList>
    </citation>
    <scope>NUCLEOTIDE SEQUENCE</scope>
    <source>
        <strain evidence="2">N/A</strain>
    </source>
</reference>
<feature type="signal peptide" evidence="1">
    <location>
        <begin position="1"/>
        <end position="22"/>
    </location>
</feature>
<keyword evidence="3" id="KW-1185">Reference proteome</keyword>
<proteinExistence type="predicted"/>
<organism evidence="2 3">
    <name type="scientific">Cylicocyclus nassatus</name>
    <name type="common">Nematode worm</name>
    <dbReference type="NCBI Taxonomy" id="53992"/>
    <lineage>
        <taxon>Eukaryota</taxon>
        <taxon>Metazoa</taxon>
        <taxon>Ecdysozoa</taxon>
        <taxon>Nematoda</taxon>
        <taxon>Chromadorea</taxon>
        <taxon>Rhabditida</taxon>
        <taxon>Rhabditina</taxon>
        <taxon>Rhabditomorpha</taxon>
        <taxon>Strongyloidea</taxon>
        <taxon>Strongylidae</taxon>
        <taxon>Cylicocyclus</taxon>
    </lineage>
</organism>
<comment type="caution">
    <text evidence="2">The sequence shown here is derived from an EMBL/GenBank/DDBJ whole genome shotgun (WGS) entry which is preliminary data.</text>
</comment>
<feature type="chain" id="PRO_5041365099" evidence="1">
    <location>
        <begin position="23"/>
        <end position="55"/>
    </location>
</feature>
<sequence>MRIFNHIFLLLTILVVFSAVVAEVVHHICRVPPLPPDVAEQIRKWGQKLKIKSGH</sequence>
<gene>
    <name evidence="2" type="ORF">CYNAS_LOCUS18960</name>
</gene>
<name>A0AA36HAF3_CYLNA</name>
<dbReference type="EMBL" id="CATQJL010000316">
    <property type="protein sequence ID" value="CAJ0606977.1"/>
    <property type="molecule type" value="Genomic_DNA"/>
</dbReference>
<evidence type="ECO:0000256" key="1">
    <source>
        <dbReference type="SAM" id="SignalP"/>
    </source>
</evidence>
<accession>A0AA36HAF3</accession>
<evidence type="ECO:0000313" key="3">
    <source>
        <dbReference type="Proteomes" id="UP001176961"/>
    </source>
</evidence>
<evidence type="ECO:0000313" key="2">
    <source>
        <dbReference type="EMBL" id="CAJ0606977.1"/>
    </source>
</evidence>
<protein>
    <submittedName>
        <fullName evidence="2">Uncharacterized protein</fullName>
    </submittedName>
</protein>